<dbReference type="Proteomes" id="UP001153387">
    <property type="component" value="Unassembled WGS sequence"/>
</dbReference>
<keyword evidence="2" id="KW-1185">Reference proteome</keyword>
<organism evidence="1 2">
    <name type="scientific">Cohnella ginsengisoli</name>
    <dbReference type="NCBI Taxonomy" id="425004"/>
    <lineage>
        <taxon>Bacteria</taxon>
        <taxon>Bacillati</taxon>
        <taxon>Bacillota</taxon>
        <taxon>Bacilli</taxon>
        <taxon>Bacillales</taxon>
        <taxon>Paenibacillaceae</taxon>
        <taxon>Cohnella</taxon>
    </lineage>
</organism>
<comment type="caution">
    <text evidence="1">The sequence shown here is derived from an EMBL/GenBank/DDBJ whole genome shotgun (WGS) entry which is preliminary data.</text>
</comment>
<protein>
    <submittedName>
        <fullName evidence="1">Uncharacterized protein</fullName>
    </submittedName>
</protein>
<gene>
    <name evidence="1" type="ORF">OMP38_09645</name>
</gene>
<dbReference type="AlphaFoldDB" id="A0A9X4QLZ0"/>
<evidence type="ECO:0000313" key="2">
    <source>
        <dbReference type="Proteomes" id="UP001153387"/>
    </source>
</evidence>
<accession>A0A9X4QLZ0</accession>
<evidence type="ECO:0000313" key="1">
    <source>
        <dbReference type="EMBL" id="MDG0791103.1"/>
    </source>
</evidence>
<name>A0A9X4QLZ0_9BACL</name>
<dbReference type="EMBL" id="JAPDHZ010000002">
    <property type="protein sequence ID" value="MDG0791103.1"/>
    <property type="molecule type" value="Genomic_DNA"/>
</dbReference>
<proteinExistence type="predicted"/>
<sequence>MKAERKLANVNSLNQFSGSVMFFGDRSELDSTMMSGTKLRKTSASSATWVSERLATDAEVMRISPFCSA</sequence>
<reference evidence="1 2" key="1">
    <citation type="submission" date="2022-10" db="EMBL/GenBank/DDBJ databases">
        <title>Comparative genomic analysis of Cohnella hashimotonis sp. nov., isolated from the International Space Station.</title>
        <authorList>
            <person name="Simpson A."/>
            <person name="Venkateswaran K."/>
        </authorList>
    </citation>
    <scope>NUCLEOTIDE SEQUENCE [LARGE SCALE GENOMIC DNA]</scope>
    <source>
        <strain evidence="1 2">DSM 18997</strain>
    </source>
</reference>
<dbReference type="RefSeq" id="WP_277564880.1">
    <property type="nucleotide sequence ID" value="NZ_JAPDHZ010000002.1"/>
</dbReference>